<keyword evidence="3" id="KW-1185">Reference proteome</keyword>
<comment type="caution">
    <text evidence="2">The sequence shown here is derived from an EMBL/GenBank/DDBJ whole genome shotgun (WGS) entry which is preliminary data.</text>
</comment>
<proteinExistence type="predicted"/>
<protein>
    <submittedName>
        <fullName evidence="2">Uncharacterized protein</fullName>
    </submittedName>
</protein>
<organism evidence="2 3">
    <name type="scientific">Sulfitobacter porphyrae</name>
    <dbReference type="NCBI Taxonomy" id="1246864"/>
    <lineage>
        <taxon>Bacteria</taxon>
        <taxon>Pseudomonadati</taxon>
        <taxon>Pseudomonadota</taxon>
        <taxon>Alphaproteobacteria</taxon>
        <taxon>Rhodobacterales</taxon>
        <taxon>Roseobacteraceae</taxon>
        <taxon>Sulfitobacter</taxon>
    </lineage>
</organism>
<gene>
    <name evidence="2" type="ORF">ACFQFQ_09330</name>
</gene>
<sequence length="187" mass="19853">MRLTLLLICLFTPLAVAAQEEDPMDVQRCVWRCLADSSGPASAEYNQCVVSLCSGEPAAPRQSVAAPAWRAGLASDGVHRFAGADAEQGYGFYYFCTPQASFFALTALPMAAGQYRFVIGDVAYLVPLDRSRGDLSVNIPPGDAFMQGVQEGSWLRVEALNGASLVQFSLSGAGESINSAVQGCFGR</sequence>
<keyword evidence="1" id="KW-0732">Signal</keyword>
<evidence type="ECO:0000313" key="2">
    <source>
        <dbReference type="EMBL" id="MFC6759644.1"/>
    </source>
</evidence>
<feature type="chain" id="PRO_5045418169" evidence="1">
    <location>
        <begin position="18"/>
        <end position="187"/>
    </location>
</feature>
<evidence type="ECO:0000256" key="1">
    <source>
        <dbReference type="SAM" id="SignalP"/>
    </source>
</evidence>
<dbReference type="EMBL" id="JBHSWG010000001">
    <property type="protein sequence ID" value="MFC6759644.1"/>
    <property type="molecule type" value="Genomic_DNA"/>
</dbReference>
<dbReference type="Proteomes" id="UP001596353">
    <property type="component" value="Unassembled WGS sequence"/>
</dbReference>
<name>A0ABW2B3M2_9RHOB</name>
<evidence type="ECO:0000313" key="3">
    <source>
        <dbReference type="Proteomes" id="UP001596353"/>
    </source>
</evidence>
<reference evidence="3" key="1">
    <citation type="journal article" date="2019" name="Int. J. Syst. Evol. Microbiol.">
        <title>The Global Catalogue of Microorganisms (GCM) 10K type strain sequencing project: providing services to taxonomists for standard genome sequencing and annotation.</title>
        <authorList>
            <consortium name="The Broad Institute Genomics Platform"/>
            <consortium name="The Broad Institute Genome Sequencing Center for Infectious Disease"/>
            <person name="Wu L."/>
            <person name="Ma J."/>
        </authorList>
    </citation>
    <scope>NUCLEOTIDE SEQUENCE [LARGE SCALE GENOMIC DNA]</scope>
    <source>
        <strain evidence="3">CCUG 66188</strain>
    </source>
</reference>
<accession>A0ABW2B3M2</accession>
<feature type="signal peptide" evidence="1">
    <location>
        <begin position="1"/>
        <end position="17"/>
    </location>
</feature>